<gene>
    <name evidence="2" type="ORF">HEB94_001819</name>
</gene>
<dbReference type="EMBL" id="JADBEM010000001">
    <property type="protein sequence ID" value="MBE1604971.1"/>
    <property type="molecule type" value="Genomic_DNA"/>
</dbReference>
<comment type="caution">
    <text evidence="2">The sequence shown here is derived from an EMBL/GenBank/DDBJ whole genome shotgun (WGS) entry which is preliminary data.</text>
</comment>
<dbReference type="Proteomes" id="UP000638648">
    <property type="component" value="Unassembled WGS sequence"/>
</dbReference>
<feature type="region of interest" description="Disordered" evidence="1">
    <location>
        <begin position="1"/>
        <end position="36"/>
    </location>
</feature>
<sequence length="36" mass="4151">MEGASIRKATPKPLTSRSRRKDPRDRPWFLPTDPEG</sequence>
<accession>A0A927MQE1</accession>
<protein>
    <submittedName>
        <fullName evidence="2">Uncharacterized protein</fullName>
    </submittedName>
</protein>
<proteinExistence type="predicted"/>
<organism evidence="2 3">
    <name type="scientific">Actinopolymorpha pittospori</name>
    <dbReference type="NCBI Taxonomy" id="648752"/>
    <lineage>
        <taxon>Bacteria</taxon>
        <taxon>Bacillati</taxon>
        <taxon>Actinomycetota</taxon>
        <taxon>Actinomycetes</taxon>
        <taxon>Propionibacteriales</taxon>
        <taxon>Actinopolymorphaceae</taxon>
        <taxon>Actinopolymorpha</taxon>
    </lineage>
</organism>
<name>A0A927MQE1_9ACTN</name>
<dbReference type="AlphaFoldDB" id="A0A927MQE1"/>
<evidence type="ECO:0000256" key="1">
    <source>
        <dbReference type="SAM" id="MobiDB-lite"/>
    </source>
</evidence>
<evidence type="ECO:0000313" key="2">
    <source>
        <dbReference type="EMBL" id="MBE1604971.1"/>
    </source>
</evidence>
<keyword evidence="3" id="KW-1185">Reference proteome</keyword>
<reference evidence="2" key="1">
    <citation type="submission" date="2020-10" db="EMBL/GenBank/DDBJ databases">
        <title>Sequencing the genomes of 1000 actinobacteria strains.</title>
        <authorList>
            <person name="Klenk H.-P."/>
        </authorList>
    </citation>
    <scope>NUCLEOTIDE SEQUENCE</scope>
    <source>
        <strain evidence="2">DSM 45354</strain>
    </source>
</reference>
<evidence type="ECO:0000313" key="3">
    <source>
        <dbReference type="Proteomes" id="UP000638648"/>
    </source>
</evidence>